<evidence type="ECO:0000313" key="2">
    <source>
        <dbReference type="EMBL" id="GAM01997.1"/>
    </source>
</evidence>
<evidence type="ECO:0000256" key="1">
    <source>
        <dbReference type="SAM" id="SignalP"/>
    </source>
</evidence>
<proteinExistence type="predicted"/>
<protein>
    <submittedName>
        <fullName evidence="2">Uncharacterized protein</fullName>
    </submittedName>
</protein>
<reference evidence="2 3" key="1">
    <citation type="submission" date="2014-11" db="EMBL/GenBank/DDBJ databases">
        <title>Whole genome shotgun sequence of Sphingomonas parapaucimobilis NBRC 15100.</title>
        <authorList>
            <person name="Katano-Makiyama Y."/>
            <person name="Hosoyama A."/>
            <person name="Hashimoto M."/>
            <person name="Hosoyama Y."/>
            <person name="Noguchi M."/>
            <person name="Numata M."/>
            <person name="Tsuchikane K."/>
            <person name="Hirakata S."/>
            <person name="Uohara A."/>
            <person name="Shimodaira J."/>
            <person name="Ohji S."/>
            <person name="Ichikawa N."/>
            <person name="Kimura A."/>
            <person name="Yamazoe A."/>
            <person name="Fujita N."/>
        </authorList>
    </citation>
    <scope>NUCLEOTIDE SEQUENCE [LARGE SCALE GENOMIC DNA]</scope>
    <source>
        <strain evidence="2 3">NBRC 15100</strain>
    </source>
</reference>
<feature type="chain" id="PRO_5001993546" evidence="1">
    <location>
        <begin position="20"/>
        <end position="130"/>
    </location>
</feature>
<dbReference type="OrthoDB" id="7585313at2"/>
<feature type="signal peptide" evidence="1">
    <location>
        <begin position="1"/>
        <end position="19"/>
    </location>
</feature>
<dbReference type="EMBL" id="BBPI01000070">
    <property type="protein sequence ID" value="GAM01997.1"/>
    <property type="molecule type" value="Genomic_DNA"/>
</dbReference>
<dbReference type="eggNOG" id="ENOG5032MR5">
    <property type="taxonomic scope" value="Bacteria"/>
</dbReference>
<dbReference type="RefSeq" id="WP_042489598.1">
    <property type="nucleotide sequence ID" value="NZ_BBPI01000070.1"/>
</dbReference>
<keyword evidence="3" id="KW-1185">Reference proteome</keyword>
<comment type="caution">
    <text evidence="2">The sequence shown here is derived from an EMBL/GenBank/DDBJ whole genome shotgun (WGS) entry which is preliminary data.</text>
</comment>
<organism evidence="2 3">
    <name type="scientific">Sphingomonas parapaucimobilis NBRC 15100</name>
    <dbReference type="NCBI Taxonomy" id="1219049"/>
    <lineage>
        <taxon>Bacteria</taxon>
        <taxon>Pseudomonadati</taxon>
        <taxon>Pseudomonadota</taxon>
        <taxon>Alphaproteobacteria</taxon>
        <taxon>Sphingomonadales</taxon>
        <taxon>Sphingomonadaceae</taxon>
        <taxon>Sphingomonas</taxon>
    </lineage>
</organism>
<sequence length="130" mass="13886">MLKTILVAASLLTTTAATAQMANPCPGGTVPATIRHNRIKPGQWVTFAKAVAAHNAWYVSHNDPTRTMLVRVVTRGAGGPVVTDTEAVTITRYGATKPQAARDAAYSAFIDLYRQSSEMADETRVCLPKG</sequence>
<name>A0A0A1W9W5_9SPHN</name>
<evidence type="ECO:0000313" key="3">
    <source>
        <dbReference type="Proteomes" id="UP000032305"/>
    </source>
</evidence>
<gene>
    <name evidence="2" type="ORF">SP5_070_00800</name>
</gene>
<keyword evidence="1" id="KW-0732">Signal</keyword>
<dbReference type="Proteomes" id="UP000032305">
    <property type="component" value="Unassembled WGS sequence"/>
</dbReference>
<accession>A0A0A1W9W5</accession>
<dbReference type="AlphaFoldDB" id="A0A0A1W9W5"/>